<dbReference type="Pfam" id="PF02321">
    <property type="entry name" value="OEP"/>
    <property type="match status" value="2"/>
</dbReference>
<dbReference type="GO" id="GO:0015562">
    <property type="term" value="F:efflux transmembrane transporter activity"/>
    <property type="evidence" value="ECO:0007669"/>
    <property type="project" value="InterPro"/>
</dbReference>
<dbReference type="SUPFAM" id="SSF56954">
    <property type="entry name" value="Outer membrane efflux proteins (OEP)"/>
    <property type="match status" value="1"/>
</dbReference>
<feature type="region of interest" description="Disordered" evidence="9">
    <location>
        <begin position="31"/>
        <end position="50"/>
    </location>
</feature>
<evidence type="ECO:0000256" key="4">
    <source>
        <dbReference type="ARBA" id="ARBA00022452"/>
    </source>
</evidence>
<evidence type="ECO:0000256" key="8">
    <source>
        <dbReference type="SAM" id="Coils"/>
    </source>
</evidence>
<dbReference type="InterPro" id="IPR051906">
    <property type="entry name" value="TolC-like"/>
</dbReference>
<dbReference type="AlphaFoldDB" id="A0A1G8QKZ5"/>
<reference evidence="10 11" key="1">
    <citation type="submission" date="2016-10" db="EMBL/GenBank/DDBJ databases">
        <authorList>
            <person name="de Groot N.N."/>
        </authorList>
    </citation>
    <scope>NUCLEOTIDE SEQUENCE [LARGE SCALE GENOMIC DNA]</scope>
    <source>
        <strain evidence="10 11">DSM 26424</strain>
    </source>
</reference>
<keyword evidence="8" id="KW-0175">Coiled coil</keyword>
<dbReference type="Proteomes" id="UP000199093">
    <property type="component" value="Unassembled WGS sequence"/>
</dbReference>
<dbReference type="RefSeq" id="WP_089849363.1">
    <property type="nucleotide sequence ID" value="NZ_FNEJ01000016.1"/>
</dbReference>
<dbReference type="GO" id="GO:0015288">
    <property type="term" value="F:porin activity"/>
    <property type="evidence" value="ECO:0007669"/>
    <property type="project" value="TreeGrafter"/>
</dbReference>
<keyword evidence="5" id="KW-0812">Transmembrane</keyword>
<dbReference type="PANTHER" id="PTHR30026:SF22">
    <property type="entry name" value="OUTER MEMBRANE EFFLUX PROTEIN"/>
    <property type="match status" value="1"/>
</dbReference>
<dbReference type="InterPro" id="IPR003423">
    <property type="entry name" value="OMP_efflux"/>
</dbReference>
<sequence>MTSWHGIICIAASVIALGGCADRAPQQDAAPVAPAATASPPPAPPAARLAPDLGRSAFGASVARAVLTSPDVRIATSEIGSARAELVAAKGAFRPEFSTGLDLQSRYSSRSDSTNSSTSPYVRVSQLIYDGGVARNQRTAATAGVWQARDARLVQAAGAAMAAVEAHVGVLAAQEVLALTQQNLDTHRDYMTQIEERRSVGAGLESDVLTIRSRLADAETRAADAEAGLDQARAIYAEVFDTDPSALSAPPRAPALDWSTERTIAASPRMRSLEGQIEAAEARLRAVRAQQTPRVELGSTALRGDRGGADVVFDISVDYTFDTRQQSSAAIDRAEAELDGLRYEKDRLGRDIRRALDFLASDRTAGERRLTAARAAVEASEANVAAARDEFSIGRRSLLEVLDAQREFLEAQRTLVDARRERLLTGYQALALTGDILDAFGIALEPVVLP</sequence>
<name>A0A1G8QKZ5_9RHOB</name>
<keyword evidence="7" id="KW-0998">Cell outer membrane</keyword>
<keyword evidence="4" id="KW-1134">Transmembrane beta strand</keyword>
<dbReference type="GO" id="GO:0009279">
    <property type="term" value="C:cell outer membrane"/>
    <property type="evidence" value="ECO:0007669"/>
    <property type="project" value="UniProtKB-SubCell"/>
</dbReference>
<evidence type="ECO:0000313" key="11">
    <source>
        <dbReference type="Proteomes" id="UP000199093"/>
    </source>
</evidence>
<protein>
    <submittedName>
        <fullName evidence="10">Outer membrane protein TolC</fullName>
    </submittedName>
</protein>
<evidence type="ECO:0000256" key="3">
    <source>
        <dbReference type="ARBA" id="ARBA00022448"/>
    </source>
</evidence>
<keyword evidence="11" id="KW-1185">Reference proteome</keyword>
<evidence type="ECO:0000256" key="5">
    <source>
        <dbReference type="ARBA" id="ARBA00022692"/>
    </source>
</evidence>
<dbReference type="EMBL" id="FNEJ01000016">
    <property type="protein sequence ID" value="SDJ05045.1"/>
    <property type="molecule type" value="Genomic_DNA"/>
</dbReference>
<dbReference type="GO" id="GO:1990281">
    <property type="term" value="C:efflux pump complex"/>
    <property type="evidence" value="ECO:0007669"/>
    <property type="project" value="TreeGrafter"/>
</dbReference>
<evidence type="ECO:0000256" key="6">
    <source>
        <dbReference type="ARBA" id="ARBA00023136"/>
    </source>
</evidence>
<dbReference type="OrthoDB" id="9814637at2"/>
<organism evidence="10 11">
    <name type="scientific">Salipiger marinus</name>
    <dbReference type="NCBI Taxonomy" id="555512"/>
    <lineage>
        <taxon>Bacteria</taxon>
        <taxon>Pseudomonadati</taxon>
        <taxon>Pseudomonadota</taxon>
        <taxon>Alphaproteobacteria</taxon>
        <taxon>Rhodobacterales</taxon>
        <taxon>Roseobacteraceae</taxon>
        <taxon>Salipiger</taxon>
    </lineage>
</organism>
<comment type="similarity">
    <text evidence="2">Belongs to the outer membrane factor (OMF) (TC 1.B.17) family.</text>
</comment>
<dbReference type="PANTHER" id="PTHR30026">
    <property type="entry name" value="OUTER MEMBRANE PROTEIN TOLC"/>
    <property type="match status" value="1"/>
</dbReference>
<dbReference type="Gene3D" id="1.20.1600.10">
    <property type="entry name" value="Outer membrane efflux proteins (OEP)"/>
    <property type="match status" value="1"/>
</dbReference>
<gene>
    <name evidence="10" type="ORF">SAMN04487993_101633</name>
</gene>
<proteinExistence type="inferred from homology"/>
<evidence type="ECO:0000313" key="10">
    <source>
        <dbReference type="EMBL" id="SDJ05045.1"/>
    </source>
</evidence>
<feature type="coiled-coil region" evidence="8">
    <location>
        <begin position="324"/>
        <end position="421"/>
    </location>
</feature>
<evidence type="ECO:0000256" key="1">
    <source>
        <dbReference type="ARBA" id="ARBA00004442"/>
    </source>
</evidence>
<keyword evidence="6" id="KW-0472">Membrane</keyword>
<dbReference type="STRING" id="555512.SAMN04487993_101633"/>
<evidence type="ECO:0000256" key="2">
    <source>
        <dbReference type="ARBA" id="ARBA00007613"/>
    </source>
</evidence>
<evidence type="ECO:0000256" key="7">
    <source>
        <dbReference type="ARBA" id="ARBA00023237"/>
    </source>
</evidence>
<keyword evidence="3" id="KW-0813">Transport</keyword>
<evidence type="ECO:0000256" key="9">
    <source>
        <dbReference type="SAM" id="MobiDB-lite"/>
    </source>
</evidence>
<comment type="subcellular location">
    <subcellularLocation>
        <location evidence="1">Cell outer membrane</location>
    </subcellularLocation>
</comment>
<accession>A0A1G8QKZ5</accession>